<dbReference type="CDD" id="cd06170">
    <property type="entry name" value="LuxR_C_like"/>
    <property type="match status" value="1"/>
</dbReference>
<dbReference type="GO" id="GO:0006355">
    <property type="term" value="P:regulation of DNA-templated transcription"/>
    <property type="evidence" value="ECO:0007669"/>
    <property type="project" value="InterPro"/>
</dbReference>
<evidence type="ECO:0000313" key="10">
    <source>
        <dbReference type="Proteomes" id="UP000199233"/>
    </source>
</evidence>
<dbReference type="SUPFAM" id="SSF46894">
    <property type="entry name" value="C-terminal effector domain of the bipartite response regulators"/>
    <property type="match status" value="1"/>
</dbReference>
<dbReference type="RefSeq" id="WP_093280606.1">
    <property type="nucleotide sequence ID" value="NZ_FOFS01000001.1"/>
</dbReference>
<dbReference type="Gene3D" id="3.40.50.2300">
    <property type="match status" value="1"/>
</dbReference>
<sequence length="210" mass="23940">MSEEKVPAESQGVVYVLDDEEAICDSVELLMKSVALPTRSYQSPAHFLADWRLEWRGCLLLDVRMPGMSGLEIQRLLSERGSRLPIIFMTGHGDVPMAVEAMRVGAFDFLQKPFHDEDLIERVQRAMQQDARDAERDTQRAQIKSRYETITPREREIAQRLMSGAANKLIAYDLKLSERTVELHRAHIMQKMGVRSLAELVRMLLEVGSA</sequence>
<feature type="domain" description="HTH luxR-type" evidence="7">
    <location>
        <begin position="143"/>
        <end position="208"/>
    </location>
</feature>
<dbReference type="InterPro" id="IPR000792">
    <property type="entry name" value="Tscrpt_reg_LuxR_C"/>
</dbReference>
<gene>
    <name evidence="9" type="ORF">SAMN04488038_101101</name>
</gene>
<dbReference type="PRINTS" id="PR00038">
    <property type="entry name" value="HTHLUXR"/>
</dbReference>
<dbReference type="Pfam" id="PF00072">
    <property type="entry name" value="Response_reg"/>
    <property type="match status" value="1"/>
</dbReference>
<evidence type="ECO:0000256" key="1">
    <source>
        <dbReference type="ARBA" id="ARBA00022553"/>
    </source>
</evidence>
<dbReference type="PROSITE" id="PS50043">
    <property type="entry name" value="HTH_LUXR_2"/>
    <property type="match status" value="1"/>
</dbReference>
<dbReference type="InterPro" id="IPR001789">
    <property type="entry name" value="Sig_transdc_resp-reg_receiver"/>
</dbReference>
<dbReference type="Gene3D" id="1.10.10.10">
    <property type="entry name" value="Winged helix-like DNA-binding domain superfamily/Winged helix DNA-binding domain"/>
    <property type="match status" value="1"/>
</dbReference>
<dbReference type="FunFam" id="3.40.50.2300:FF:000018">
    <property type="entry name" value="DNA-binding transcriptional regulator NtrC"/>
    <property type="match status" value="1"/>
</dbReference>
<dbReference type="SMART" id="SM00448">
    <property type="entry name" value="REC"/>
    <property type="match status" value="1"/>
</dbReference>
<dbReference type="InterPro" id="IPR016032">
    <property type="entry name" value="Sig_transdc_resp-reg_C-effctor"/>
</dbReference>
<keyword evidence="4" id="KW-0238">DNA-binding</keyword>
<dbReference type="SMART" id="SM00421">
    <property type="entry name" value="HTH_LUXR"/>
    <property type="match status" value="1"/>
</dbReference>
<evidence type="ECO:0000256" key="5">
    <source>
        <dbReference type="ARBA" id="ARBA00023163"/>
    </source>
</evidence>
<dbReference type="InterPro" id="IPR036388">
    <property type="entry name" value="WH-like_DNA-bd_sf"/>
</dbReference>
<keyword evidence="3" id="KW-0805">Transcription regulation</keyword>
<dbReference type="PANTHER" id="PTHR44688">
    <property type="entry name" value="DNA-BINDING TRANSCRIPTIONAL ACTIVATOR DEVR_DOSR"/>
    <property type="match status" value="1"/>
</dbReference>
<name>A0A1H8ZMV7_9GAMM</name>
<dbReference type="GO" id="GO:0003677">
    <property type="term" value="F:DNA binding"/>
    <property type="evidence" value="ECO:0007669"/>
    <property type="project" value="UniProtKB-KW"/>
</dbReference>
<dbReference type="PANTHER" id="PTHR44688:SF16">
    <property type="entry name" value="DNA-BINDING TRANSCRIPTIONAL ACTIVATOR DEVR_DOSR"/>
    <property type="match status" value="1"/>
</dbReference>
<feature type="domain" description="Response regulatory" evidence="8">
    <location>
        <begin position="13"/>
        <end position="127"/>
    </location>
</feature>
<dbReference type="EMBL" id="FOFS01000001">
    <property type="protein sequence ID" value="SEP65762.1"/>
    <property type="molecule type" value="Genomic_DNA"/>
</dbReference>
<dbReference type="PROSITE" id="PS00622">
    <property type="entry name" value="HTH_LUXR_1"/>
    <property type="match status" value="1"/>
</dbReference>
<accession>A0A1H8ZMV7</accession>
<protein>
    <submittedName>
        <fullName evidence="9">Two component transcriptional regulator, LuxR family</fullName>
    </submittedName>
</protein>
<dbReference type="CDD" id="cd17537">
    <property type="entry name" value="REC_FixJ"/>
    <property type="match status" value="1"/>
</dbReference>
<dbReference type="STRING" id="489703.SAMN04488038_101101"/>
<evidence type="ECO:0000256" key="4">
    <source>
        <dbReference type="ARBA" id="ARBA00023125"/>
    </source>
</evidence>
<evidence type="ECO:0000313" key="9">
    <source>
        <dbReference type="EMBL" id="SEP65762.1"/>
    </source>
</evidence>
<dbReference type="GO" id="GO:0000160">
    <property type="term" value="P:phosphorelay signal transduction system"/>
    <property type="evidence" value="ECO:0007669"/>
    <property type="project" value="UniProtKB-KW"/>
</dbReference>
<dbReference type="Pfam" id="PF00196">
    <property type="entry name" value="GerE"/>
    <property type="match status" value="1"/>
</dbReference>
<keyword evidence="2" id="KW-0902">Two-component regulatory system</keyword>
<evidence type="ECO:0000259" key="8">
    <source>
        <dbReference type="PROSITE" id="PS50110"/>
    </source>
</evidence>
<dbReference type="PROSITE" id="PS50110">
    <property type="entry name" value="RESPONSE_REGULATORY"/>
    <property type="match status" value="1"/>
</dbReference>
<evidence type="ECO:0000256" key="3">
    <source>
        <dbReference type="ARBA" id="ARBA00023015"/>
    </source>
</evidence>
<evidence type="ECO:0000259" key="7">
    <source>
        <dbReference type="PROSITE" id="PS50043"/>
    </source>
</evidence>
<keyword evidence="1 6" id="KW-0597">Phosphoprotein</keyword>
<evidence type="ECO:0000256" key="2">
    <source>
        <dbReference type="ARBA" id="ARBA00023012"/>
    </source>
</evidence>
<dbReference type="SUPFAM" id="SSF52172">
    <property type="entry name" value="CheY-like"/>
    <property type="match status" value="1"/>
</dbReference>
<proteinExistence type="predicted"/>
<dbReference type="Proteomes" id="UP000199233">
    <property type="component" value="Unassembled WGS sequence"/>
</dbReference>
<evidence type="ECO:0000256" key="6">
    <source>
        <dbReference type="PROSITE-ProRule" id="PRU00169"/>
    </source>
</evidence>
<keyword evidence="10" id="KW-1185">Reference proteome</keyword>
<dbReference type="AlphaFoldDB" id="A0A1H8ZMV7"/>
<feature type="modified residue" description="4-aspartylphosphate" evidence="6">
    <location>
        <position position="62"/>
    </location>
</feature>
<organism evidence="9 10">
    <name type="scientific">Solimonas aquatica</name>
    <dbReference type="NCBI Taxonomy" id="489703"/>
    <lineage>
        <taxon>Bacteria</taxon>
        <taxon>Pseudomonadati</taxon>
        <taxon>Pseudomonadota</taxon>
        <taxon>Gammaproteobacteria</taxon>
        <taxon>Nevskiales</taxon>
        <taxon>Nevskiaceae</taxon>
        <taxon>Solimonas</taxon>
    </lineage>
</organism>
<reference evidence="10" key="1">
    <citation type="submission" date="2016-10" db="EMBL/GenBank/DDBJ databases">
        <authorList>
            <person name="Varghese N."/>
            <person name="Submissions S."/>
        </authorList>
    </citation>
    <scope>NUCLEOTIDE SEQUENCE [LARGE SCALE GENOMIC DNA]</scope>
    <source>
        <strain evidence="10">DSM 25927</strain>
    </source>
</reference>
<dbReference type="OrthoDB" id="9796655at2"/>
<dbReference type="InterPro" id="IPR011006">
    <property type="entry name" value="CheY-like_superfamily"/>
</dbReference>
<keyword evidence="5" id="KW-0804">Transcription</keyword>